<dbReference type="InterPro" id="IPR027165">
    <property type="entry name" value="CND3"/>
</dbReference>
<dbReference type="PANTHER" id="PTHR14418:SF5">
    <property type="entry name" value="CONDENSIN COMPLEX SUBUNIT 3"/>
    <property type="match status" value="1"/>
</dbReference>
<organism evidence="2 3">
    <name type="scientific">Oncorhynchus mykiss</name>
    <name type="common">Rainbow trout</name>
    <name type="synonym">Salmo gairdneri</name>
    <dbReference type="NCBI Taxonomy" id="8022"/>
    <lineage>
        <taxon>Eukaryota</taxon>
        <taxon>Metazoa</taxon>
        <taxon>Chordata</taxon>
        <taxon>Craniata</taxon>
        <taxon>Vertebrata</taxon>
        <taxon>Euteleostomi</taxon>
        <taxon>Actinopterygii</taxon>
        <taxon>Neopterygii</taxon>
        <taxon>Teleostei</taxon>
        <taxon>Protacanthopterygii</taxon>
        <taxon>Salmoniformes</taxon>
        <taxon>Salmonidae</taxon>
        <taxon>Salmoninae</taxon>
        <taxon>Oncorhynchus</taxon>
    </lineage>
</organism>
<feature type="compositionally biased region" description="Acidic residues" evidence="1">
    <location>
        <begin position="85"/>
        <end position="96"/>
    </location>
</feature>
<evidence type="ECO:0000313" key="3">
    <source>
        <dbReference type="Proteomes" id="UP000193380"/>
    </source>
</evidence>
<accession>A0A060Z807</accession>
<name>A0A060Z807_ONCMY</name>
<feature type="non-terminal residue" evidence="2">
    <location>
        <position position="114"/>
    </location>
</feature>
<dbReference type="EMBL" id="FR954564">
    <property type="protein sequence ID" value="CDR00203.1"/>
    <property type="molecule type" value="Genomic_DNA"/>
</dbReference>
<dbReference type="PaxDb" id="8022-A0A060Z807"/>
<feature type="region of interest" description="Disordered" evidence="1">
    <location>
        <begin position="77"/>
        <end position="96"/>
    </location>
</feature>
<evidence type="ECO:0000256" key="1">
    <source>
        <dbReference type="SAM" id="MobiDB-lite"/>
    </source>
</evidence>
<dbReference type="GO" id="GO:0000796">
    <property type="term" value="C:condensin complex"/>
    <property type="evidence" value="ECO:0007669"/>
    <property type="project" value="InterPro"/>
</dbReference>
<dbReference type="PANTHER" id="PTHR14418">
    <property type="entry name" value="CONDENSIN COMPLEX SUBUNIT 3-RELATED"/>
    <property type="match status" value="1"/>
</dbReference>
<dbReference type="Proteomes" id="UP000193380">
    <property type="component" value="Unassembled WGS sequence"/>
</dbReference>
<proteinExistence type="predicted"/>
<dbReference type="GO" id="GO:0000793">
    <property type="term" value="C:condensed chromosome"/>
    <property type="evidence" value="ECO:0007669"/>
    <property type="project" value="TreeGrafter"/>
</dbReference>
<reference evidence="2" key="1">
    <citation type="journal article" date="2014" name="Nat. Commun.">
        <title>The rainbow trout genome provides novel insights into evolution after whole-genome duplication in vertebrates.</title>
        <authorList>
            <person name="Berthelot C."/>
            <person name="Brunet F."/>
            <person name="Chalopin D."/>
            <person name="Juanchich A."/>
            <person name="Bernard M."/>
            <person name="Noel B."/>
            <person name="Bento P."/>
            <person name="Da Silva C."/>
            <person name="Labadie K."/>
            <person name="Alberti A."/>
            <person name="Aury J.M."/>
            <person name="Louis A."/>
            <person name="Dehais P."/>
            <person name="Bardou P."/>
            <person name="Montfort J."/>
            <person name="Klopp C."/>
            <person name="Cabau C."/>
            <person name="Gaspin C."/>
            <person name="Thorgaard G.H."/>
            <person name="Boussaha M."/>
            <person name="Quillet E."/>
            <person name="Guyomard R."/>
            <person name="Galiana D."/>
            <person name="Bobe J."/>
            <person name="Volff J.N."/>
            <person name="Genet C."/>
            <person name="Wincker P."/>
            <person name="Jaillon O."/>
            <person name="Roest Crollius H."/>
            <person name="Guiguen Y."/>
        </authorList>
    </citation>
    <scope>NUCLEOTIDE SEQUENCE [LARGE SCALE GENOMIC DNA]</scope>
</reference>
<dbReference type="GO" id="GO:0007076">
    <property type="term" value="P:mitotic chromosome condensation"/>
    <property type="evidence" value="ECO:0007669"/>
    <property type="project" value="InterPro"/>
</dbReference>
<evidence type="ECO:0000313" key="2">
    <source>
        <dbReference type="EMBL" id="CDR00203.1"/>
    </source>
</evidence>
<dbReference type="STRING" id="8022.A0A060Z807"/>
<gene>
    <name evidence="2" type="ORF">GSONMT00040913001</name>
</gene>
<protein>
    <submittedName>
        <fullName evidence="2">Uncharacterized protein</fullName>
    </submittedName>
</protein>
<reference evidence="2" key="2">
    <citation type="submission" date="2014-03" db="EMBL/GenBank/DDBJ databases">
        <authorList>
            <person name="Genoscope - CEA"/>
        </authorList>
    </citation>
    <scope>NUCLEOTIDE SEQUENCE</scope>
</reference>
<dbReference type="AlphaFoldDB" id="A0A060Z807"/>
<dbReference type="GO" id="GO:0005737">
    <property type="term" value="C:cytoplasm"/>
    <property type="evidence" value="ECO:0007669"/>
    <property type="project" value="TreeGrafter"/>
</dbReference>
<sequence>MTGENELAIKEAFQRAQKGHNNKAKLVASLKNTYNKLEDKTLFHEEFIQYLKHAMIVYKREPAVENVIEFVSKFSTSFHTPSTEGGEEEEEDEEDENPFLSYMFNFLLEVGQLL</sequence>